<gene>
    <name evidence="2" type="ORF">PVAP13_9NG365700</name>
</gene>
<comment type="caution">
    <text evidence="2">The sequence shown here is derived from an EMBL/GenBank/DDBJ whole genome shotgun (WGS) entry which is preliminary data.</text>
</comment>
<accession>A0A8T0MQ21</accession>
<evidence type="ECO:0000313" key="2">
    <source>
        <dbReference type="EMBL" id="KAG2539115.1"/>
    </source>
</evidence>
<protein>
    <submittedName>
        <fullName evidence="2">Uncharacterized protein</fullName>
    </submittedName>
</protein>
<sequence>MSRPASNTTTSQLPGRTALRCPRGVCARGAPRPPIHGDGWSFAFACVGRDGRARSIDSGPRAATSLVSFFSQGKTKGSGRKRRPNQHNKSPSFMWSPLQHPGPRVYSVVTTPSPVVMRCEVSVSPVTVDGAGQPTHRTDMELETERSDMRKDGRTGLLWVLK</sequence>
<dbReference type="AlphaFoldDB" id="A0A8T0MQ21"/>
<feature type="region of interest" description="Disordered" evidence="1">
    <location>
        <begin position="67"/>
        <end position="97"/>
    </location>
</feature>
<evidence type="ECO:0000256" key="1">
    <source>
        <dbReference type="SAM" id="MobiDB-lite"/>
    </source>
</evidence>
<dbReference type="Proteomes" id="UP000823388">
    <property type="component" value="Chromosome 9N"/>
</dbReference>
<keyword evidence="3" id="KW-1185">Reference proteome</keyword>
<name>A0A8T0MQ21_PANVG</name>
<proteinExistence type="predicted"/>
<evidence type="ECO:0000313" key="3">
    <source>
        <dbReference type="Proteomes" id="UP000823388"/>
    </source>
</evidence>
<feature type="compositionally biased region" description="Basic residues" evidence="1">
    <location>
        <begin position="77"/>
        <end position="86"/>
    </location>
</feature>
<dbReference type="EMBL" id="CM029054">
    <property type="protein sequence ID" value="KAG2539115.1"/>
    <property type="molecule type" value="Genomic_DNA"/>
</dbReference>
<organism evidence="2 3">
    <name type="scientific">Panicum virgatum</name>
    <name type="common">Blackwell switchgrass</name>
    <dbReference type="NCBI Taxonomy" id="38727"/>
    <lineage>
        <taxon>Eukaryota</taxon>
        <taxon>Viridiplantae</taxon>
        <taxon>Streptophyta</taxon>
        <taxon>Embryophyta</taxon>
        <taxon>Tracheophyta</taxon>
        <taxon>Spermatophyta</taxon>
        <taxon>Magnoliopsida</taxon>
        <taxon>Liliopsida</taxon>
        <taxon>Poales</taxon>
        <taxon>Poaceae</taxon>
        <taxon>PACMAD clade</taxon>
        <taxon>Panicoideae</taxon>
        <taxon>Panicodae</taxon>
        <taxon>Paniceae</taxon>
        <taxon>Panicinae</taxon>
        <taxon>Panicum</taxon>
        <taxon>Panicum sect. Hiantes</taxon>
    </lineage>
</organism>
<reference evidence="2" key="1">
    <citation type="submission" date="2020-05" db="EMBL/GenBank/DDBJ databases">
        <title>WGS assembly of Panicum virgatum.</title>
        <authorList>
            <person name="Lovell J.T."/>
            <person name="Jenkins J."/>
            <person name="Shu S."/>
            <person name="Juenger T.E."/>
            <person name="Schmutz J."/>
        </authorList>
    </citation>
    <scope>NUCLEOTIDE SEQUENCE</scope>
    <source>
        <strain evidence="2">AP13</strain>
    </source>
</reference>